<sequence length="101" mass="11354">MRGSVHFASPPDPNVPSSSSHPIHSDRPGFTNSDPLPKAERAPTGLLAFVAMVDADSQNRAFRRGNVSEPRDCGWEFMSFSHFLRFLLADMKDDYFRVAER</sequence>
<name>A0A0U5FXH6_ASPCI</name>
<dbReference type="Proteomes" id="UP000054771">
    <property type="component" value="Unassembled WGS sequence"/>
</dbReference>
<accession>A0A0U5FXH6</accession>
<protein>
    <submittedName>
        <fullName evidence="2">Uncharacterized protein</fullName>
    </submittedName>
</protein>
<evidence type="ECO:0000313" key="3">
    <source>
        <dbReference type="Proteomes" id="UP000054771"/>
    </source>
</evidence>
<dbReference type="AlphaFoldDB" id="A0A0U5FXH6"/>
<gene>
    <name evidence="2" type="ORF">ASPCAL05169</name>
</gene>
<reference evidence="3" key="1">
    <citation type="journal article" date="2016" name="Genome Announc.">
        <title>Draft genome sequences of fungus Aspergillus calidoustus.</title>
        <authorList>
            <person name="Horn F."/>
            <person name="Linde J."/>
            <person name="Mattern D.J."/>
            <person name="Walther G."/>
            <person name="Guthke R."/>
            <person name="Scherlach K."/>
            <person name="Martin K."/>
            <person name="Brakhage A.A."/>
            <person name="Petzke L."/>
            <person name="Valiante V."/>
        </authorList>
    </citation>
    <scope>NUCLEOTIDE SEQUENCE [LARGE SCALE GENOMIC DNA]</scope>
    <source>
        <strain evidence="3">SF006504</strain>
    </source>
</reference>
<keyword evidence="3" id="KW-1185">Reference proteome</keyword>
<evidence type="ECO:0000313" key="2">
    <source>
        <dbReference type="EMBL" id="CEL04035.1"/>
    </source>
</evidence>
<organism evidence="2 3">
    <name type="scientific">Aspergillus calidoustus</name>
    <dbReference type="NCBI Taxonomy" id="454130"/>
    <lineage>
        <taxon>Eukaryota</taxon>
        <taxon>Fungi</taxon>
        <taxon>Dikarya</taxon>
        <taxon>Ascomycota</taxon>
        <taxon>Pezizomycotina</taxon>
        <taxon>Eurotiomycetes</taxon>
        <taxon>Eurotiomycetidae</taxon>
        <taxon>Eurotiales</taxon>
        <taxon>Aspergillaceae</taxon>
        <taxon>Aspergillus</taxon>
        <taxon>Aspergillus subgen. Nidulantes</taxon>
    </lineage>
</organism>
<feature type="region of interest" description="Disordered" evidence="1">
    <location>
        <begin position="1"/>
        <end position="39"/>
    </location>
</feature>
<evidence type="ECO:0000256" key="1">
    <source>
        <dbReference type="SAM" id="MobiDB-lite"/>
    </source>
</evidence>
<proteinExistence type="predicted"/>
<dbReference type="EMBL" id="CDMC01000004">
    <property type="protein sequence ID" value="CEL04035.1"/>
    <property type="molecule type" value="Genomic_DNA"/>
</dbReference>